<dbReference type="GO" id="GO:0051391">
    <property type="term" value="P:tRNA acetylation"/>
    <property type="evidence" value="ECO:0007669"/>
    <property type="project" value="InterPro"/>
</dbReference>
<dbReference type="Pfam" id="PF08351">
    <property type="entry name" value="TmcA_N"/>
    <property type="match status" value="1"/>
</dbReference>
<dbReference type="Gene3D" id="3.40.50.300">
    <property type="entry name" value="P-loop containing nucleotide triphosphate hydrolases"/>
    <property type="match status" value="1"/>
</dbReference>
<keyword evidence="8" id="KW-0694">RNA-binding</keyword>
<evidence type="ECO:0000256" key="7">
    <source>
        <dbReference type="ARBA" id="ARBA00022840"/>
    </source>
</evidence>
<evidence type="ECO:0000313" key="11">
    <source>
        <dbReference type="Proteomes" id="UP000015103"/>
    </source>
</evidence>
<dbReference type="Gene3D" id="3.40.50.11040">
    <property type="match status" value="1"/>
</dbReference>
<keyword evidence="6" id="KW-0547">Nucleotide-binding</keyword>
<dbReference type="PANTHER" id="PTHR10925">
    <property type="entry name" value="N-ACETYLTRANSFERASE 10"/>
    <property type="match status" value="1"/>
</dbReference>
<dbReference type="Gene3D" id="3.40.630.30">
    <property type="match status" value="1"/>
</dbReference>
<dbReference type="GO" id="GO:0002101">
    <property type="term" value="P:tRNA wobble cytosine modification"/>
    <property type="evidence" value="ECO:0007669"/>
    <property type="project" value="InterPro"/>
</dbReference>
<dbReference type="GO" id="GO:0051392">
    <property type="term" value="F:tRNA cytidine N4-acetyltransferase activity"/>
    <property type="evidence" value="ECO:0007669"/>
    <property type="project" value="InterPro"/>
</dbReference>
<dbReference type="InterPro" id="IPR016181">
    <property type="entry name" value="Acyl_CoA_acyltransferase"/>
</dbReference>
<dbReference type="InterPro" id="IPR032672">
    <property type="entry name" value="TmcA/NAT10/Kre33"/>
</dbReference>
<keyword evidence="5" id="KW-0819">tRNA processing</keyword>
<dbReference type="GO" id="GO:1904812">
    <property type="term" value="P:rRNA acetylation involved in maturation of SSU-rRNA"/>
    <property type="evidence" value="ECO:0007669"/>
    <property type="project" value="TreeGrafter"/>
</dbReference>
<dbReference type="GO" id="GO:1990883">
    <property type="term" value="F:18S rRNA cytidine N-acetyltransferase activity"/>
    <property type="evidence" value="ECO:0007669"/>
    <property type="project" value="TreeGrafter"/>
</dbReference>
<dbReference type="GO" id="GO:0005730">
    <property type="term" value="C:nucleolus"/>
    <property type="evidence" value="ECO:0007669"/>
    <property type="project" value="UniProtKB-SubCell"/>
</dbReference>
<evidence type="ECO:0000256" key="3">
    <source>
        <dbReference type="ARBA" id="ARBA00022555"/>
    </source>
</evidence>
<sequence>MQPDSIPFSKARRLLGQEYQHAVFDARSGLDVEALAIVAGTLRAGSWLLLLVPPWHAWAQQPDADSLRWSGQSQEIATPNFITHFQQQLLADDEVTLWRQGEEGAIKPLTPRALWQPVNGDPTPQQQALLTRLRDAAPGVYVITAARGRGKSTLAGMLAAQCTGGCWVTSPSRETAAQLLHCGGAELPFWSPDALLAHCQSSSVPPLDWLLIDEAAAIPASVLQALVSHFPRVLMLTTVQGYEGTGRGFLLKFCASLPRCDMLTLDQPLRWVADDPLERFLDDALLFRDTFTDVDALNPATARLPAVVTKRLAPAWLSESAGLHRYYALLCSAHYRTSPLDLRRLLDAPSMHLYGAQRGEAVCGVAWWVDEGDLSPALAHEVWAGRRRPHGNLVAQSLAAHGDEWQAPCLRSRRISRIAVVAEQRRSGIGHALIAAQRDTASDDGIDFLSVSFGYQPELWAFWQACGFRLVRIGSHREASSGCYSAMAILPISEEGRQLATRAEWRLAQEWPALRRIIPLALPLQLPMTELSILEDAEWRSLAGFAFAQRGMEPTFATLTRLLGRSGLPLPALRMLNAYPHDPERGVTVFSLSGKKALLQRWRDETAQALAELDAAVCARWQRWTQPDGFRLNK</sequence>
<reference evidence="10" key="1">
    <citation type="submission" date="2015-05" db="UniProtKB">
        <authorList>
            <consortium name="EnsemblMetazoa"/>
        </authorList>
    </citation>
    <scope>IDENTIFICATION</scope>
</reference>
<dbReference type="EnsemblMetazoa" id="RPRC010900-RA">
    <property type="protein sequence ID" value="RPRC010900-PA"/>
    <property type="gene ID" value="RPRC010900"/>
</dbReference>
<dbReference type="VEuPathDB" id="VectorBase:RPRC010900"/>
<dbReference type="InterPro" id="IPR033442">
    <property type="entry name" value="TmcA_tRNA_bind"/>
</dbReference>
<name>T1I3N1_RHOPR</name>
<keyword evidence="11" id="KW-1185">Reference proteome</keyword>
<protein>
    <submittedName>
        <fullName evidence="10">N-acetyltransferase domain-containing protein</fullName>
    </submittedName>
</protein>
<dbReference type="InterPro" id="IPR038321">
    <property type="entry name" value="TmcA_C_sf"/>
</dbReference>
<dbReference type="SUPFAM" id="SSF55729">
    <property type="entry name" value="Acyl-CoA N-acyltransferases (Nat)"/>
    <property type="match status" value="1"/>
</dbReference>
<dbReference type="Gene3D" id="1.20.120.890">
    <property type="entry name" value="tRNA(Met) cytidine acetyltransferase, tail domain"/>
    <property type="match status" value="1"/>
</dbReference>
<accession>T1I3N1</accession>
<dbReference type="HOGENOM" id="CLU_004652_1_1_1"/>
<dbReference type="GO" id="GO:0005524">
    <property type="term" value="F:ATP binding"/>
    <property type="evidence" value="ECO:0007669"/>
    <property type="project" value="UniProtKB-KW"/>
</dbReference>
<evidence type="ECO:0000256" key="6">
    <source>
        <dbReference type="ARBA" id="ARBA00022741"/>
    </source>
</evidence>
<dbReference type="HAMAP" id="MF_01886">
    <property type="entry name" value="tRNA_acetyltr_TmcA"/>
    <property type="match status" value="1"/>
</dbReference>
<keyword evidence="4" id="KW-0808">Transferase</keyword>
<keyword evidence="7" id="KW-0067">ATP-binding</keyword>
<evidence type="ECO:0000256" key="8">
    <source>
        <dbReference type="ARBA" id="ARBA00022884"/>
    </source>
</evidence>
<dbReference type="Pfam" id="PF05127">
    <property type="entry name" value="NAT10_TcmA_helicase"/>
    <property type="match status" value="1"/>
</dbReference>
<dbReference type="PANTHER" id="PTHR10925:SF5">
    <property type="entry name" value="RNA CYTIDINE ACETYLTRANSFERASE"/>
    <property type="match status" value="1"/>
</dbReference>
<dbReference type="STRING" id="13249.T1I3N1"/>
<evidence type="ECO:0000256" key="5">
    <source>
        <dbReference type="ARBA" id="ARBA00022694"/>
    </source>
</evidence>
<keyword evidence="2" id="KW-0963">Cytoplasm</keyword>
<evidence type="ECO:0000256" key="1">
    <source>
        <dbReference type="ARBA" id="ARBA00004604"/>
    </source>
</evidence>
<dbReference type="InterPro" id="IPR027417">
    <property type="entry name" value="P-loop_NTPase"/>
</dbReference>
<dbReference type="SUPFAM" id="SSF52540">
    <property type="entry name" value="P-loop containing nucleoside triphosphate hydrolases"/>
    <property type="match status" value="1"/>
</dbReference>
<dbReference type="EMBL" id="ACPB03030185">
    <property type="status" value="NOT_ANNOTATED_CDS"/>
    <property type="molecule type" value="Genomic_DNA"/>
</dbReference>
<comment type="subcellular location">
    <subcellularLocation>
        <location evidence="1">Nucleus</location>
        <location evidence="1">Nucleolus</location>
    </subcellularLocation>
</comment>
<evidence type="ECO:0000313" key="10">
    <source>
        <dbReference type="EnsemblMetazoa" id="RPRC010900-PA"/>
    </source>
</evidence>
<dbReference type="eggNOG" id="KOG2036">
    <property type="taxonomic scope" value="Eukaryota"/>
</dbReference>
<proteinExistence type="inferred from homology"/>
<dbReference type="AlphaFoldDB" id="T1I3N1"/>
<evidence type="ECO:0000256" key="2">
    <source>
        <dbReference type="ARBA" id="ARBA00022490"/>
    </source>
</evidence>
<dbReference type="GO" id="GO:0000049">
    <property type="term" value="F:tRNA binding"/>
    <property type="evidence" value="ECO:0007669"/>
    <property type="project" value="UniProtKB-KW"/>
</dbReference>
<dbReference type="Pfam" id="PF17176">
    <property type="entry name" value="tRNA_bind_3"/>
    <property type="match status" value="1"/>
</dbReference>
<dbReference type="InterPro" id="IPR000182">
    <property type="entry name" value="GNAT_dom"/>
</dbReference>
<dbReference type="PROSITE" id="PS51186">
    <property type="entry name" value="GNAT"/>
    <property type="match status" value="1"/>
</dbReference>
<keyword evidence="9" id="KW-0012">Acyltransferase</keyword>
<dbReference type="InterPro" id="IPR024914">
    <property type="entry name" value="tRNA_acetyltr_TmcA"/>
</dbReference>
<dbReference type="Proteomes" id="UP000015103">
    <property type="component" value="Unassembled WGS sequence"/>
</dbReference>
<dbReference type="Pfam" id="PF13718">
    <property type="entry name" value="GNAT_acetyltr_2"/>
    <property type="match status" value="1"/>
</dbReference>
<evidence type="ECO:0000256" key="9">
    <source>
        <dbReference type="ARBA" id="ARBA00023315"/>
    </source>
</evidence>
<dbReference type="InterPro" id="IPR007807">
    <property type="entry name" value="TcmA/NAT10_helicase"/>
</dbReference>
<dbReference type="InParanoid" id="T1I3N1"/>
<dbReference type="InterPro" id="IPR013562">
    <property type="entry name" value="TmcA/NAT10_N"/>
</dbReference>
<organism evidence="10 11">
    <name type="scientific">Rhodnius prolixus</name>
    <name type="common">Triatomid bug</name>
    <dbReference type="NCBI Taxonomy" id="13249"/>
    <lineage>
        <taxon>Eukaryota</taxon>
        <taxon>Metazoa</taxon>
        <taxon>Ecdysozoa</taxon>
        <taxon>Arthropoda</taxon>
        <taxon>Hexapoda</taxon>
        <taxon>Insecta</taxon>
        <taxon>Pterygota</taxon>
        <taxon>Neoptera</taxon>
        <taxon>Paraneoptera</taxon>
        <taxon>Hemiptera</taxon>
        <taxon>Heteroptera</taxon>
        <taxon>Panheteroptera</taxon>
        <taxon>Cimicomorpha</taxon>
        <taxon>Reduviidae</taxon>
        <taxon>Triatominae</taxon>
        <taxon>Rhodnius</taxon>
    </lineage>
</organism>
<keyword evidence="3" id="KW-0820">tRNA-binding</keyword>
<evidence type="ECO:0000256" key="4">
    <source>
        <dbReference type="ARBA" id="ARBA00022679"/>
    </source>
</evidence>